<organism evidence="1 2">
    <name type="scientific">Corynebacterium lemuris</name>
    <dbReference type="NCBI Taxonomy" id="1859292"/>
    <lineage>
        <taxon>Bacteria</taxon>
        <taxon>Bacillati</taxon>
        <taxon>Actinomycetota</taxon>
        <taxon>Actinomycetes</taxon>
        <taxon>Mycobacteriales</taxon>
        <taxon>Corynebacteriaceae</taxon>
        <taxon>Corynebacterium</taxon>
    </lineage>
</organism>
<dbReference type="RefSeq" id="WP_259428024.1">
    <property type="nucleotide sequence ID" value="NZ_JANWTC010000006.1"/>
</dbReference>
<protein>
    <submittedName>
        <fullName evidence="1">Uncharacterized protein</fullName>
    </submittedName>
</protein>
<evidence type="ECO:0000313" key="2">
    <source>
        <dbReference type="Proteomes" id="UP001205965"/>
    </source>
</evidence>
<keyword evidence="2" id="KW-1185">Reference proteome</keyword>
<gene>
    <name evidence="1" type="ORF">NYP18_09875</name>
</gene>
<reference evidence="1 2" key="1">
    <citation type="submission" date="2022-08" db="EMBL/GenBank/DDBJ databases">
        <title>YIM 101645 draft genome.</title>
        <authorList>
            <person name="Chen X."/>
        </authorList>
    </citation>
    <scope>NUCLEOTIDE SEQUENCE [LARGE SCALE GENOMIC DNA]</scope>
    <source>
        <strain evidence="1 2">YIM 101645</strain>
    </source>
</reference>
<name>A0ABT2FXK0_9CORY</name>
<comment type="caution">
    <text evidence="1">The sequence shown here is derived from an EMBL/GenBank/DDBJ whole genome shotgun (WGS) entry which is preliminary data.</text>
</comment>
<dbReference type="Proteomes" id="UP001205965">
    <property type="component" value="Unassembled WGS sequence"/>
</dbReference>
<evidence type="ECO:0000313" key="1">
    <source>
        <dbReference type="EMBL" id="MCS5479963.1"/>
    </source>
</evidence>
<accession>A0ABT2FXK0</accession>
<dbReference type="EMBL" id="JANWTC010000006">
    <property type="protein sequence ID" value="MCS5479963.1"/>
    <property type="molecule type" value="Genomic_DNA"/>
</dbReference>
<sequence length="105" mass="11354">MELKSPRRLVLKATMGRIRSEEAQGSIERGRQLGSSVYHVLPRLSLHFQIPSLPTHPTTLLKSAAVTAGAPPSAITDAKATATPVLIVNFIVLPFAVNHHGRRSL</sequence>
<proteinExistence type="predicted"/>